<reference evidence="2 3" key="1">
    <citation type="journal article" date="2016" name="Int. J. Syst. Evol. Microbiol.">
        <title>Peptococcus simiae sp. nov., isolated from rhesus macaque faeces and emended description of the genus Peptococcus.</title>
        <authorList>
            <person name="Shkoporov A.N."/>
            <person name="Efimov B.A."/>
            <person name="Kondova I."/>
            <person name="Ouwerling B."/>
            <person name="Chaplin A.V."/>
            <person name="Shcherbakova V.A."/>
            <person name="Langermans J.A.M."/>
        </authorList>
    </citation>
    <scope>NUCLEOTIDE SEQUENCE [LARGE SCALE GENOMIC DNA]</scope>
    <source>
        <strain evidence="2 3">M108</strain>
    </source>
</reference>
<evidence type="ECO:0000313" key="3">
    <source>
        <dbReference type="Proteomes" id="UP001631949"/>
    </source>
</evidence>
<name>A0ABW9H1C7_9FIRM</name>
<feature type="region of interest" description="Disordered" evidence="1">
    <location>
        <begin position="91"/>
        <end position="119"/>
    </location>
</feature>
<dbReference type="EMBL" id="JBJUVG010000010">
    <property type="protein sequence ID" value="MFM9414153.1"/>
    <property type="molecule type" value="Genomic_DNA"/>
</dbReference>
<keyword evidence="3" id="KW-1185">Reference proteome</keyword>
<proteinExistence type="predicted"/>
<organism evidence="2 3">
    <name type="scientific">Peptococcus simiae</name>
    <dbReference type="NCBI Taxonomy" id="1643805"/>
    <lineage>
        <taxon>Bacteria</taxon>
        <taxon>Bacillati</taxon>
        <taxon>Bacillota</taxon>
        <taxon>Clostridia</taxon>
        <taxon>Eubacteriales</taxon>
        <taxon>Peptococcaceae</taxon>
        <taxon>Peptococcus</taxon>
    </lineage>
</organism>
<dbReference type="RefSeq" id="WP_408977768.1">
    <property type="nucleotide sequence ID" value="NZ_JBJUVG010000010.1"/>
</dbReference>
<evidence type="ECO:0000313" key="2">
    <source>
        <dbReference type="EMBL" id="MFM9414153.1"/>
    </source>
</evidence>
<accession>A0ABW9H1C7</accession>
<gene>
    <name evidence="2" type="ORF">ACKQTC_07210</name>
</gene>
<dbReference type="Proteomes" id="UP001631949">
    <property type="component" value="Unassembled WGS sequence"/>
</dbReference>
<comment type="caution">
    <text evidence="2">The sequence shown here is derived from an EMBL/GenBank/DDBJ whole genome shotgun (WGS) entry which is preliminary data.</text>
</comment>
<evidence type="ECO:0000256" key="1">
    <source>
        <dbReference type="SAM" id="MobiDB-lite"/>
    </source>
</evidence>
<sequence>MAKILDTAEQKEALREITEGLKVIQDIDKVLASSSPLCLGILSDNKLKISLDTHTSESGQVERLLGKLRAKIAKKIPAQADKYHIGLSEEERTLISGPSKEEKGVEDKKVRKNAEVTKN</sequence>
<protein>
    <submittedName>
        <fullName evidence="2">Uncharacterized protein</fullName>
    </submittedName>
</protein>